<evidence type="ECO:0000313" key="3">
    <source>
        <dbReference type="Proteomes" id="UP000470302"/>
    </source>
</evidence>
<keyword evidence="1" id="KW-1133">Transmembrane helix</keyword>
<keyword evidence="1" id="KW-0472">Membrane</keyword>
<evidence type="ECO:0000313" key="2">
    <source>
        <dbReference type="EMBL" id="MYM91999.1"/>
    </source>
</evidence>
<name>A0A845GGZ7_9BURK</name>
<protein>
    <submittedName>
        <fullName evidence="2">C4-dicarboxylate ABC transporter</fullName>
    </submittedName>
</protein>
<feature type="transmembrane region" description="Helical" evidence="1">
    <location>
        <begin position="26"/>
        <end position="45"/>
    </location>
</feature>
<organism evidence="2 3">
    <name type="scientific">Duganella vulcania</name>
    <dbReference type="NCBI Taxonomy" id="2692166"/>
    <lineage>
        <taxon>Bacteria</taxon>
        <taxon>Pseudomonadati</taxon>
        <taxon>Pseudomonadota</taxon>
        <taxon>Betaproteobacteria</taxon>
        <taxon>Burkholderiales</taxon>
        <taxon>Oxalobacteraceae</taxon>
        <taxon>Telluria group</taxon>
        <taxon>Duganella</taxon>
    </lineage>
</organism>
<sequence>MMETTQVPATRPAAARAAPSLRHLPVSLFGSVMSVAGLALAWRLAGKS</sequence>
<feature type="non-terminal residue" evidence="2">
    <location>
        <position position="48"/>
    </location>
</feature>
<dbReference type="Proteomes" id="UP000470302">
    <property type="component" value="Unassembled WGS sequence"/>
</dbReference>
<keyword evidence="1" id="KW-0812">Transmembrane</keyword>
<gene>
    <name evidence="2" type="ORF">GTP91_33095</name>
</gene>
<proteinExistence type="predicted"/>
<reference evidence="2 3" key="1">
    <citation type="submission" date="2020-01" db="EMBL/GenBank/DDBJ databases">
        <title>Novel species isolated from a subtropical stream in China.</title>
        <authorList>
            <person name="Lu H."/>
        </authorList>
    </citation>
    <scope>NUCLEOTIDE SEQUENCE [LARGE SCALE GENOMIC DNA]</scope>
    <source>
        <strain evidence="2 3">FT82W</strain>
    </source>
</reference>
<dbReference type="AlphaFoldDB" id="A0A845GGZ7"/>
<evidence type="ECO:0000256" key="1">
    <source>
        <dbReference type="SAM" id="Phobius"/>
    </source>
</evidence>
<accession>A0A845GGZ7</accession>
<dbReference type="EMBL" id="WWCW01000350">
    <property type="protein sequence ID" value="MYM91999.1"/>
    <property type="molecule type" value="Genomic_DNA"/>
</dbReference>
<comment type="caution">
    <text evidence="2">The sequence shown here is derived from an EMBL/GenBank/DDBJ whole genome shotgun (WGS) entry which is preliminary data.</text>
</comment>